<comment type="similarity">
    <text evidence="1">Belongs to the aldehyde dehydrogenase family.</text>
</comment>
<dbReference type="Proteomes" id="UP001501638">
    <property type="component" value="Unassembled WGS sequence"/>
</dbReference>
<dbReference type="InterPro" id="IPR015590">
    <property type="entry name" value="Aldehyde_DH_dom"/>
</dbReference>
<feature type="domain" description="Aldehyde dehydrogenase" evidence="4">
    <location>
        <begin position="25"/>
        <end position="474"/>
    </location>
</feature>
<dbReference type="InterPro" id="IPR016160">
    <property type="entry name" value="Ald_DH_CS_CYS"/>
</dbReference>
<gene>
    <name evidence="5" type="ORF">GCM10010405_11870</name>
</gene>
<evidence type="ECO:0000313" key="5">
    <source>
        <dbReference type="EMBL" id="GAA2430641.1"/>
    </source>
</evidence>
<evidence type="ECO:0000313" key="6">
    <source>
        <dbReference type="Proteomes" id="UP001501638"/>
    </source>
</evidence>
<dbReference type="Gene3D" id="3.40.605.10">
    <property type="entry name" value="Aldehyde Dehydrogenase, Chain A, domain 1"/>
    <property type="match status" value="1"/>
</dbReference>
<keyword evidence="6" id="KW-1185">Reference proteome</keyword>
<protein>
    <submittedName>
        <fullName evidence="5">Aldehyde dehydrogenase family protein</fullName>
    </submittedName>
</protein>
<dbReference type="SUPFAM" id="SSF53720">
    <property type="entry name" value="ALDH-like"/>
    <property type="match status" value="1"/>
</dbReference>
<dbReference type="Pfam" id="PF00171">
    <property type="entry name" value="Aldedh"/>
    <property type="match status" value="1"/>
</dbReference>
<evidence type="ECO:0000256" key="2">
    <source>
        <dbReference type="ARBA" id="ARBA00023002"/>
    </source>
</evidence>
<evidence type="ECO:0000256" key="1">
    <source>
        <dbReference type="ARBA" id="ARBA00009986"/>
    </source>
</evidence>
<reference evidence="5 6" key="1">
    <citation type="journal article" date="2019" name="Int. J. Syst. Evol. Microbiol.">
        <title>The Global Catalogue of Microorganisms (GCM) 10K type strain sequencing project: providing services to taxonomists for standard genome sequencing and annotation.</title>
        <authorList>
            <consortium name="The Broad Institute Genomics Platform"/>
            <consortium name="The Broad Institute Genome Sequencing Center for Infectious Disease"/>
            <person name="Wu L."/>
            <person name="Ma J."/>
        </authorList>
    </citation>
    <scope>NUCLEOTIDE SEQUENCE [LARGE SCALE GENOMIC DNA]</scope>
    <source>
        <strain evidence="5 6">JCM 6305</strain>
    </source>
</reference>
<dbReference type="Gene3D" id="3.40.309.10">
    <property type="entry name" value="Aldehyde Dehydrogenase, Chain A, domain 2"/>
    <property type="match status" value="1"/>
</dbReference>
<dbReference type="InterPro" id="IPR016162">
    <property type="entry name" value="Ald_DH_N"/>
</dbReference>
<comment type="caution">
    <text evidence="5">The sequence shown here is derived from an EMBL/GenBank/DDBJ whole genome shotgun (WGS) entry which is preliminary data.</text>
</comment>
<dbReference type="EMBL" id="BAAASZ010000008">
    <property type="protein sequence ID" value="GAA2430641.1"/>
    <property type="molecule type" value="Genomic_DNA"/>
</dbReference>
<dbReference type="PROSITE" id="PS00070">
    <property type="entry name" value="ALDEHYDE_DEHYDR_CYS"/>
    <property type="match status" value="1"/>
</dbReference>
<dbReference type="PANTHER" id="PTHR42986">
    <property type="entry name" value="BENZALDEHYDE DEHYDROGENASE YFMT"/>
    <property type="match status" value="1"/>
</dbReference>
<keyword evidence="2" id="KW-0560">Oxidoreductase</keyword>
<organism evidence="5 6">
    <name type="scientific">Streptomyces macrosporus</name>
    <dbReference type="NCBI Taxonomy" id="44032"/>
    <lineage>
        <taxon>Bacteria</taxon>
        <taxon>Bacillati</taxon>
        <taxon>Actinomycetota</taxon>
        <taxon>Actinomycetes</taxon>
        <taxon>Kitasatosporales</taxon>
        <taxon>Streptomycetaceae</taxon>
        <taxon>Streptomyces</taxon>
    </lineage>
</organism>
<dbReference type="PANTHER" id="PTHR42986:SF1">
    <property type="entry name" value="BENZALDEHYDE DEHYDROGENASE YFMT"/>
    <property type="match status" value="1"/>
</dbReference>
<dbReference type="InterPro" id="IPR016161">
    <property type="entry name" value="Ald_DH/histidinol_DH"/>
</dbReference>
<evidence type="ECO:0000256" key="3">
    <source>
        <dbReference type="ARBA" id="ARBA00023027"/>
    </source>
</evidence>
<dbReference type="InterPro" id="IPR016163">
    <property type="entry name" value="Ald_DH_C"/>
</dbReference>
<sequence length="485" mass="50420">MRHFTDLAFQYIAGRWRPGGGSWEVIDVNPYDGERLASITVATGEEIDLAYRAAERAQPSWAATDPAARASVLDRAADLLAERGEELVGVLVAELGGTRARAALELRLAVECLREAARLAPRAGGRTASSAAGDGETRVHREPAGTVCVISSLTCPLLLSLRAVAAALALGNAVVLKPHHAAPVCGGTLPAALLEEAGLPPGLLNVVVTDIAEVGNALIEHPVPRVVFFTGSPRTGGHVAAVAAARLKRTVLETGRGGALVVLDDADVDRAVDAAVFSRFIDQGQMCLAASRVLVDRAVLEEFTGKFTARAAELRVGDPTDPATRIGPMITPGLAESVTESVDRAVREGATALLRGETRGTLVPPAVLTDIPEGAEILTREVPGPVALLLPFDGEEEAVRLANGVPRALSGAVHTADVERGVRLARRIDAGAVHVNGATVEGPSAGALGGGRRPGPGRPDTQALLDAFTTLTWVTVRDGHEPFPL</sequence>
<accession>A0ABN3JHI9</accession>
<dbReference type="RefSeq" id="WP_344321017.1">
    <property type="nucleotide sequence ID" value="NZ_BAAASZ010000008.1"/>
</dbReference>
<name>A0ABN3JHI9_9ACTN</name>
<proteinExistence type="inferred from homology"/>
<evidence type="ECO:0000259" key="4">
    <source>
        <dbReference type="Pfam" id="PF00171"/>
    </source>
</evidence>
<keyword evidence="3" id="KW-0520">NAD</keyword>